<accession>A0A8D2E6H9</accession>
<dbReference type="PROSITE" id="PS51910">
    <property type="entry name" value="GH18_2"/>
    <property type="match status" value="1"/>
</dbReference>
<dbReference type="Pfam" id="PF00704">
    <property type="entry name" value="Glyco_hydro_18"/>
    <property type="match status" value="1"/>
</dbReference>
<keyword evidence="3" id="KW-1185">Reference proteome</keyword>
<dbReference type="PANTHER" id="PTHR11177:SF405">
    <property type="entry name" value="CHITINASE"/>
    <property type="match status" value="1"/>
</dbReference>
<protein>
    <recommendedName>
        <fullName evidence="1">GH18 domain-containing protein</fullName>
    </recommendedName>
</protein>
<dbReference type="AlphaFoldDB" id="A0A8D2E6H9"/>
<dbReference type="GO" id="GO:0005975">
    <property type="term" value="P:carbohydrate metabolic process"/>
    <property type="evidence" value="ECO:0007669"/>
    <property type="project" value="InterPro"/>
</dbReference>
<name>A0A8D2E6H9_THEGE</name>
<reference evidence="2" key="2">
    <citation type="submission" date="2025-08" db="UniProtKB">
        <authorList>
            <consortium name="Ensembl"/>
        </authorList>
    </citation>
    <scope>IDENTIFICATION</scope>
</reference>
<dbReference type="SUPFAM" id="SSF51445">
    <property type="entry name" value="(Trans)glycosidases"/>
    <property type="match status" value="1"/>
</dbReference>
<dbReference type="InterPro" id="IPR001223">
    <property type="entry name" value="Glyco_hydro18_cat"/>
</dbReference>
<evidence type="ECO:0000313" key="3">
    <source>
        <dbReference type="Proteomes" id="UP000694411"/>
    </source>
</evidence>
<dbReference type="InterPro" id="IPR017853">
    <property type="entry name" value="GH"/>
</dbReference>
<dbReference type="InterPro" id="IPR050314">
    <property type="entry name" value="Glycosyl_Hydrlase_18"/>
</dbReference>
<dbReference type="GO" id="GO:0005576">
    <property type="term" value="C:extracellular region"/>
    <property type="evidence" value="ECO:0007669"/>
    <property type="project" value="TreeGrafter"/>
</dbReference>
<organism evidence="2 3">
    <name type="scientific">Theropithecus gelada</name>
    <name type="common">Gelada baboon</name>
    <dbReference type="NCBI Taxonomy" id="9565"/>
    <lineage>
        <taxon>Eukaryota</taxon>
        <taxon>Metazoa</taxon>
        <taxon>Chordata</taxon>
        <taxon>Craniata</taxon>
        <taxon>Vertebrata</taxon>
        <taxon>Euteleostomi</taxon>
        <taxon>Mammalia</taxon>
        <taxon>Eutheria</taxon>
        <taxon>Euarchontoglires</taxon>
        <taxon>Primates</taxon>
        <taxon>Haplorrhini</taxon>
        <taxon>Catarrhini</taxon>
        <taxon>Cercopithecidae</taxon>
        <taxon>Cercopithecinae</taxon>
        <taxon>Theropithecus</taxon>
    </lineage>
</organism>
<feature type="domain" description="GH18" evidence="1">
    <location>
        <begin position="1"/>
        <end position="83"/>
    </location>
</feature>
<dbReference type="Ensembl" id="ENSTGET00000004558.1">
    <property type="protein sequence ID" value="ENSTGEP00000003745.1"/>
    <property type="gene ID" value="ENSTGEG00000003161.1"/>
</dbReference>
<evidence type="ECO:0000259" key="1">
    <source>
        <dbReference type="PROSITE" id="PS51910"/>
    </source>
</evidence>
<evidence type="ECO:0000313" key="2">
    <source>
        <dbReference type="Ensembl" id="ENSTGEP00000003745.1"/>
    </source>
</evidence>
<reference evidence="2" key="3">
    <citation type="submission" date="2025-09" db="UniProtKB">
        <authorList>
            <consortium name="Ensembl"/>
        </authorList>
    </citation>
    <scope>IDENTIFICATION</scope>
</reference>
<dbReference type="Gene3D" id="3.20.20.80">
    <property type="entry name" value="Glycosidases"/>
    <property type="match status" value="1"/>
</dbReference>
<sequence>VVATAENRQTFIQSVIQFLRKYNFDGLDIHREYPGNRGSPADTQQLFTILLKVSHPHCVQRTHNLAHSRLGHGLSLERGSERG</sequence>
<dbReference type="PANTHER" id="PTHR11177">
    <property type="entry name" value="CHITINASE"/>
    <property type="match status" value="1"/>
</dbReference>
<dbReference type="Proteomes" id="UP000694411">
    <property type="component" value="Chromosome 1"/>
</dbReference>
<reference evidence="2" key="1">
    <citation type="submission" date="2018-05" db="EMBL/GenBank/DDBJ databases">
        <title>Whole genome of Theropithecus gelada.</title>
        <authorList>
            <person name="Chiou K.L."/>
            <person name="Snyder-Mackler N."/>
        </authorList>
    </citation>
    <scope>NUCLEOTIDE SEQUENCE [LARGE SCALE GENOMIC DNA]</scope>
</reference>
<proteinExistence type="predicted"/>